<keyword evidence="9 14" id="KW-1133">Transmembrane helix</keyword>
<feature type="transmembrane region" description="Helical" evidence="14">
    <location>
        <begin position="89"/>
        <end position="111"/>
    </location>
</feature>
<evidence type="ECO:0000256" key="7">
    <source>
        <dbReference type="ARBA" id="ARBA00022795"/>
    </source>
</evidence>
<feature type="transmembrane region" description="Helical" evidence="14">
    <location>
        <begin position="190"/>
        <end position="217"/>
    </location>
</feature>
<evidence type="ECO:0000256" key="12">
    <source>
        <dbReference type="ARBA" id="ARBA00025078"/>
    </source>
</evidence>
<comment type="function">
    <text evidence="12">Required for formation of the rod structure in the basal body of the flagellar apparatus. Together with FliI and FliH, may constitute the export apparatus of flagellin.</text>
</comment>
<comment type="similarity">
    <text evidence="2">Belongs to the type III secretion exporter family.</text>
</comment>
<keyword evidence="8" id="KW-0653">Protein transport</keyword>
<evidence type="ECO:0000256" key="6">
    <source>
        <dbReference type="ARBA" id="ARBA00022692"/>
    </source>
</evidence>
<dbReference type="PANTHER" id="PTHR30531:SF12">
    <property type="entry name" value="FLAGELLAR BIOSYNTHETIC PROTEIN FLHB"/>
    <property type="match status" value="1"/>
</dbReference>
<evidence type="ECO:0000256" key="1">
    <source>
        <dbReference type="ARBA" id="ARBA00004651"/>
    </source>
</evidence>
<dbReference type="Proteomes" id="UP000002033">
    <property type="component" value="Chromosome"/>
</dbReference>
<dbReference type="GO" id="GO:0044781">
    <property type="term" value="P:bacterial-type flagellum organization"/>
    <property type="evidence" value="ECO:0007669"/>
    <property type="project" value="UniProtKB-KW"/>
</dbReference>
<dbReference type="STRING" id="582899.Hden_3106"/>
<feature type="transmembrane region" description="Helical" evidence="14">
    <location>
        <begin position="150"/>
        <end position="170"/>
    </location>
</feature>
<keyword evidence="4" id="KW-0813">Transport</keyword>
<dbReference type="FunFam" id="3.40.1690.10:FF:000001">
    <property type="entry name" value="Flagellar biosynthetic protein FlhB"/>
    <property type="match status" value="1"/>
</dbReference>
<keyword evidence="5" id="KW-1003">Cell membrane</keyword>
<dbReference type="Gene3D" id="6.10.250.2080">
    <property type="match status" value="1"/>
</dbReference>
<comment type="subcellular location">
    <subcellularLocation>
        <location evidence="1">Cell membrane</location>
        <topology evidence="1">Multi-pass membrane protein</topology>
    </subcellularLocation>
</comment>
<evidence type="ECO:0000256" key="9">
    <source>
        <dbReference type="ARBA" id="ARBA00022989"/>
    </source>
</evidence>
<evidence type="ECO:0000256" key="8">
    <source>
        <dbReference type="ARBA" id="ARBA00022927"/>
    </source>
</evidence>
<dbReference type="InterPro" id="IPR029025">
    <property type="entry name" value="T3SS_substrate_exporter_C"/>
</dbReference>
<dbReference type="MEROPS" id="N06.A01"/>
<evidence type="ECO:0000256" key="13">
    <source>
        <dbReference type="SAM" id="MobiDB-lite"/>
    </source>
</evidence>
<evidence type="ECO:0000256" key="3">
    <source>
        <dbReference type="ARBA" id="ARBA00021622"/>
    </source>
</evidence>
<gene>
    <name evidence="15" type="ordered locus">Hden_3106</name>
</gene>
<keyword evidence="6 14" id="KW-0812">Transmembrane</keyword>
<evidence type="ECO:0000313" key="15">
    <source>
        <dbReference type="EMBL" id="ADJ24901.1"/>
    </source>
</evidence>
<dbReference type="Gene3D" id="3.40.1690.10">
    <property type="entry name" value="secretion proteins EscU"/>
    <property type="match status" value="1"/>
</dbReference>
<name>D8JW22_HYPDA</name>
<dbReference type="PANTHER" id="PTHR30531">
    <property type="entry name" value="FLAGELLAR BIOSYNTHETIC PROTEIN FLHB"/>
    <property type="match status" value="1"/>
</dbReference>
<sequence>MSEQDQQSRTEEATDKKLLDARNDGNVPSSREVPNFLYLMAALLVIAVLGQTFASHLGSLLVGLLANAGSIRLGNGGDVMLLFDVVGKAAAVVTAPIILAFGAAGVIASVAQNPPIPIAKRVIPDISRLSPAKGLKRMFSLSGLFEFLKLSLRLVVVVVTSVAILMYMWHDFTNSIWNDPSAILTLSQKSVVALLISLALMSFTLLIFDLPVAHVLWRRSLRMARQEIKDEQKQMEGDPLMKARRRSIAKARSRQRMLKGVSKATIVIANPTHFAVALRYVRSEGGAPRVVAKGQDLIALKIRRIAEENAIPVIEDKALARSLYAKVEVDQMIPAEFYRAIAEILIRLQARRNRQNPVRT</sequence>
<keyword evidence="11" id="KW-1006">Bacterial flagellum protein export</keyword>
<accession>D8JW22</accession>
<dbReference type="OrthoDB" id="9807950at2"/>
<dbReference type="GO" id="GO:0009306">
    <property type="term" value="P:protein secretion"/>
    <property type="evidence" value="ECO:0007669"/>
    <property type="project" value="InterPro"/>
</dbReference>
<reference evidence="16" key="1">
    <citation type="journal article" date="2011" name="J. Bacteriol.">
        <title>Genome sequences of eight morphologically diverse alphaproteobacteria.</title>
        <authorList>
            <consortium name="US DOE Joint Genome Institute"/>
            <person name="Brown P.J."/>
            <person name="Kysela D.T."/>
            <person name="Buechlein A."/>
            <person name="Hemmerich C."/>
            <person name="Brun Y.V."/>
        </authorList>
    </citation>
    <scope>NUCLEOTIDE SEQUENCE [LARGE SCALE GENOMIC DNA]</scope>
    <source>
        <strain evidence="16">ATCC 51888 / DSM 1869 / NCIB 11706 / TK 0415</strain>
    </source>
</reference>
<feature type="transmembrane region" description="Helical" evidence="14">
    <location>
        <begin position="36"/>
        <end position="69"/>
    </location>
</feature>
<protein>
    <recommendedName>
        <fullName evidence="3">Flagellar biosynthetic protein FlhB</fullName>
    </recommendedName>
</protein>
<feature type="compositionally biased region" description="Basic and acidic residues" evidence="13">
    <location>
        <begin position="1"/>
        <end position="23"/>
    </location>
</feature>
<dbReference type="PRINTS" id="PR00950">
    <property type="entry name" value="TYPE3IMSPROT"/>
</dbReference>
<dbReference type="Pfam" id="PF01312">
    <property type="entry name" value="Bac_export_2"/>
    <property type="match status" value="1"/>
</dbReference>
<keyword evidence="10 14" id="KW-0472">Membrane</keyword>
<dbReference type="EMBL" id="CP002083">
    <property type="protein sequence ID" value="ADJ24901.1"/>
    <property type="molecule type" value="Genomic_DNA"/>
</dbReference>
<evidence type="ECO:0000313" key="16">
    <source>
        <dbReference type="Proteomes" id="UP000002033"/>
    </source>
</evidence>
<dbReference type="HOGENOM" id="CLU_041013_1_2_5"/>
<dbReference type="eggNOG" id="COG1377">
    <property type="taxonomic scope" value="Bacteria"/>
</dbReference>
<keyword evidence="16" id="KW-1185">Reference proteome</keyword>
<keyword evidence="7" id="KW-1005">Bacterial flagellum biogenesis</keyword>
<evidence type="ECO:0000256" key="4">
    <source>
        <dbReference type="ARBA" id="ARBA00022448"/>
    </source>
</evidence>
<proteinExistence type="inferred from homology"/>
<dbReference type="RefSeq" id="WP_013217060.1">
    <property type="nucleotide sequence ID" value="NC_014313.1"/>
</dbReference>
<evidence type="ECO:0000256" key="5">
    <source>
        <dbReference type="ARBA" id="ARBA00022475"/>
    </source>
</evidence>
<dbReference type="GO" id="GO:0005886">
    <property type="term" value="C:plasma membrane"/>
    <property type="evidence" value="ECO:0007669"/>
    <property type="project" value="UniProtKB-SubCell"/>
</dbReference>
<dbReference type="KEGG" id="hdn:Hden_3106"/>
<dbReference type="SUPFAM" id="SSF160544">
    <property type="entry name" value="EscU C-terminal domain-like"/>
    <property type="match status" value="1"/>
</dbReference>
<dbReference type="InterPro" id="IPR006135">
    <property type="entry name" value="T3SS_substrate_exporter"/>
</dbReference>
<dbReference type="AlphaFoldDB" id="D8JW22"/>
<evidence type="ECO:0000256" key="11">
    <source>
        <dbReference type="ARBA" id="ARBA00023225"/>
    </source>
</evidence>
<evidence type="ECO:0000256" key="10">
    <source>
        <dbReference type="ARBA" id="ARBA00023136"/>
    </source>
</evidence>
<feature type="region of interest" description="Disordered" evidence="13">
    <location>
        <begin position="1"/>
        <end position="26"/>
    </location>
</feature>
<organism evidence="15 16">
    <name type="scientific">Hyphomicrobium denitrificans (strain ATCC 51888 / DSM 1869 / NCIMB 11706 / TK 0415)</name>
    <dbReference type="NCBI Taxonomy" id="582899"/>
    <lineage>
        <taxon>Bacteria</taxon>
        <taxon>Pseudomonadati</taxon>
        <taxon>Pseudomonadota</taxon>
        <taxon>Alphaproteobacteria</taxon>
        <taxon>Hyphomicrobiales</taxon>
        <taxon>Hyphomicrobiaceae</taxon>
        <taxon>Hyphomicrobium</taxon>
    </lineage>
</organism>
<evidence type="ECO:0000256" key="2">
    <source>
        <dbReference type="ARBA" id="ARBA00010690"/>
    </source>
</evidence>
<evidence type="ECO:0000256" key="14">
    <source>
        <dbReference type="SAM" id="Phobius"/>
    </source>
</evidence>